<feature type="domain" description="Alpha glucuronidase N-terminal" evidence="12">
    <location>
        <begin position="33"/>
        <end position="149"/>
    </location>
</feature>
<dbReference type="GO" id="GO:2000886">
    <property type="term" value="P:glucuronoxylan catabolic process"/>
    <property type="evidence" value="ECO:0007669"/>
    <property type="project" value="UniProtKB-ARBA"/>
</dbReference>
<dbReference type="Gene3D" id="3.20.20.80">
    <property type="entry name" value="Glycosidases"/>
    <property type="match status" value="1"/>
</dbReference>
<dbReference type="SUPFAM" id="SSF51445">
    <property type="entry name" value="(Trans)glycosidases"/>
    <property type="match status" value="1"/>
</dbReference>
<keyword evidence="5 8" id="KW-0326">Glycosidase</keyword>
<dbReference type="GO" id="GO:0005576">
    <property type="term" value="C:extracellular region"/>
    <property type="evidence" value="ECO:0007669"/>
    <property type="project" value="InterPro"/>
</dbReference>
<dbReference type="InterPro" id="IPR037054">
    <property type="entry name" value="A-glucoronidase_C_sf"/>
</dbReference>
<dbReference type="RefSeq" id="WP_162311860.1">
    <property type="nucleotide sequence ID" value="NZ_JACHGU010000009.1"/>
</dbReference>
<comment type="subunit">
    <text evidence="10">Homodimer.</text>
</comment>
<comment type="similarity">
    <text evidence="1 8 10">Belongs to the glycosyl hydrolase 67 family.</text>
</comment>
<dbReference type="AlphaFoldDB" id="A0A7V8GKS7"/>
<dbReference type="InterPro" id="IPR017853">
    <property type="entry name" value="GH"/>
</dbReference>
<dbReference type="EC" id="3.2.1.131" evidence="10"/>
<evidence type="ECO:0000256" key="7">
    <source>
        <dbReference type="ARBA" id="ARBA00052795"/>
    </source>
</evidence>
<evidence type="ECO:0000256" key="10">
    <source>
        <dbReference type="RuleBase" id="RU361198"/>
    </source>
</evidence>
<feature type="signal peptide" evidence="11">
    <location>
        <begin position="1"/>
        <end position="27"/>
    </location>
</feature>
<feature type="domain" description="Glycosyl hydrolase family 67 catalytic" evidence="14">
    <location>
        <begin position="154"/>
        <end position="472"/>
    </location>
</feature>
<dbReference type="InterPro" id="IPR011395">
    <property type="entry name" value="Glyco_hydro_67_aGlcAse"/>
</dbReference>
<accession>A0A7V8GKS7</accession>
<keyword evidence="4 10" id="KW-0119">Carbohydrate metabolism</keyword>
<comment type="caution">
    <text evidence="15">The sequence shown here is derived from an EMBL/GenBank/DDBJ whole genome shotgun (WGS) entry which is preliminary data.</text>
</comment>
<protein>
    <recommendedName>
        <fullName evidence="10">Xylan alpha-1,2-glucuronidase</fullName>
        <ecNumber evidence="10">3.2.1.131</ecNumber>
    </recommendedName>
</protein>
<evidence type="ECO:0000313" key="15">
    <source>
        <dbReference type="EMBL" id="KAF1685315.1"/>
    </source>
</evidence>
<keyword evidence="2 8" id="KW-0858">Xylan degradation</keyword>
<evidence type="ECO:0000256" key="6">
    <source>
        <dbReference type="ARBA" id="ARBA00023326"/>
    </source>
</evidence>
<sequence>MWCRCIAAAAALAMLPVALLASPSALAEDGYDVWLRYRPLDQAHSAAAAVPALAAPASTPAQGAARDELLRGLGGLLGTRPALIEKVDRDGALVLGTPASSPLVAGLELDLAGLGEEGYLIRSVRIGGHAATVIAANQDIGVLYGAFHFLRLAQTGQSLSSLDLRESPKVKIRVLNHWDNLDRHVERGYAGESIWDWHRLPDWLDPRYTDYARANASIGINGTVLNNVNTSAQALTPMYLDKTRALAGVFRPYGIKVYLSARFSAPIEIGGLKTADPLDPAVRRWWKAKADEIYALIPDFGGFLVKANSEGQPGPQDYGRSHADGANMLAEAVAPHGGIVMWRAFVYSHEEPDDRAKQAYTEFVPYDGTFADNVLVQVKNGAIDFQPREPFHPLFGAMPKTPLMMEFQITKEYLGFATHLAYLAPMYEEALRADTHARGPGSTVAKVVDGTLEGHALTGMAGVANIGVDRNWSGSHFDQANWYAYGRLAWDPDAGSREIAQDWVRMTFSTDPAFVAPVVDMMMGSREAVVDYMTPLGLHHLMGRGHHYGPGPWVAGGPRADWTSVYYHRADRNGIGFDRSAGGSDAVAQYAAPVARQFGDLATVPEEFLLWFHHVPWDHRMASGRTLWDELVLRYGRGVDYVKSMRRTWDGLAGQVDAERHRQVAVFLAIQEKEAQWWRDASIAYFQTFSKRPLPKGEAPPPHTLEYYESLQFPFAPGDGK</sequence>
<dbReference type="FunFam" id="3.20.20.80:FF:000096">
    <property type="entry name" value="Xylan alpha-1,2-glucuronidase"/>
    <property type="match status" value="1"/>
</dbReference>
<dbReference type="EMBL" id="MWIP01000014">
    <property type="protein sequence ID" value="KAF1685315.1"/>
    <property type="molecule type" value="Genomic_DNA"/>
</dbReference>
<dbReference type="InterPro" id="IPR011100">
    <property type="entry name" value="Glyco_hydro_67_cat"/>
</dbReference>
<evidence type="ECO:0000256" key="4">
    <source>
        <dbReference type="ARBA" id="ARBA00023277"/>
    </source>
</evidence>
<evidence type="ECO:0000313" key="16">
    <source>
        <dbReference type="Proteomes" id="UP000462066"/>
    </source>
</evidence>
<dbReference type="Gene3D" id="3.30.379.10">
    <property type="entry name" value="Chitobiase/beta-hexosaminidase domain 2-like"/>
    <property type="match status" value="1"/>
</dbReference>
<dbReference type="Pfam" id="PF07477">
    <property type="entry name" value="Glyco_hydro_67C"/>
    <property type="match status" value="1"/>
</dbReference>
<evidence type="ECO:0000259" key="14">
    <source>
        <dbReference type="Pfam" id="PF07488"/>
    </source>
</evidence>
<reference evidence="15 16" key="1">
    <citation type="submission" date="2017-10" db="EMBL/GenBank/DDBJ databases">
        <title>Whole genome sequencing of Pseudoxanthomonas broegbernensis DSM 12573(T).</title>
        <authorList>
            <person name="Kumar S."/>
            <person name="Bansal K."/>
            <person name="Kaur A."/>
            <person name="Patil P."/>
            <person name="Sharma S."/>
            <person name="Patil P.B."/>
        </authorList>
    </citation>
    <scope>NUCLEOTIDE SEQUENCE [LARGE SCALE GENOMIC DNA]</scope>
    <source>
        <strain evidence="15 16">DSM 12573</strain>
    </source>
</reference>
<dbReference type="PANTHER" id="PTHR39207:SF1">
    <property type="entry name" value="ALPHA-GLUCURONIDASE A"/>
    <property type="match status" value="1"/>
</dbReference>
<dbReference type="InterPro" id="IPR011099">
    <property type="entry name" value="Glyco_hydro_67_C"/>
</dbReference>
<dbReference type="GO" id="GO:0046559">
    <property type="term" value="F:alpha-glucuronidase activity"/>
    <property type="evidence" value="ECO:0007669"/>
    <property type="project" value="InterPro"/>
</dbReference>
<evidence type="ECO:0000259" key="13">
    <source>
        <dbReference type="Pfam" id="PF07477"/>
    </source>
</evidence>
<keyword evidence="11" id="KW-0732">Signal</keyword>
<dbReference type="InterPro" id="IPR005154">
    <property type="entry name" value="Glyco_hydro_67_aGlcAse_N"/>
</dbReference>
<dbReference type="Proteomes" id="UP000462066">
    <property type="component" value="Unassembled WGS sequence"/>
</dbReference>
<evidence type="ECO:0000256" key="5">
    <source>
        <dbReference type="ARBA" id="ARBA00023295"/>
    </source>
</evidence>
<dbReference type="SUPFAM" id="SSF55545">
    <property type="entry name" value="beta-N-acetylhexosaminidase-like domain"/>
    <property type="match status" value="1"/>
</dbReference>
<dbReference type="InterPro" id="IPR029018">
    <property type="entry name" value="Hex-like_dom2"/>
</dbReference>
<dbReference type="Pfam" id="PF03648">
    <property type="entry name" value="Glyco_hydro_67N"/>
    <property type="match status" value="1"/>
</dbReference>
<dbReference type="PANTHER" id="PTHR39207">
    <property type="entry name" value="ALPHA-GLUCURONIDASE A"/>
    <property type="match status" value="1"/>
</dbReference>
<organism evidence="15 16">
    <name type="scientific">Pseudoxanthomonas broegbernensis</name>
    <dbReference type="NCBI Taxonomy" id="83619"/>
    <lineage>
        <taxon>Bacteria</taxon>
        <taxon>Pseudomonadati</taxon>
        <taxon>Pseudomonadota</taxon>
        <taxon>Gammaproteobacteria</taxon>
        <taxon>Lysobacterales</taxon>
        <taxon>Lysobacteraceae</taxon>
        <taxon>Pseudoxanthomonas</taxon>
    </lineage>
</organism>
<evidence type="ECO:0000256" key="9">
    <source>
        <dbReference type="PIRSR" id="PIRSR029900-1"/>
    </source>
</evidence>
<dbReference type="Gene3D" id="3.90.1330.10">
    <property type="entry name" value="Alpha-glucuronidase, C-terminal domain"/>
    <property type="match status" value="1"/>
</dbReference>
<evidence type="ECO:0000256" key="3">
    <source>
        <dbReference type="ARBA" id="ARBA00022801"/>
    </source>
</evidence>
<name>A0A7V8GKS7_9GAMM</name>
<feature type="active site" description="Proton donor" evidence="9">
    <location>
        <position position="310"/>
    </location>
</feature>
<keyword evidence="6 10" id="KW-0624">Polysaccharide degradation</keyword>
<proteinExistence type="inferred from homology"/>
<gene>
    <name evidence="15" type="ORF">B1992_12310</name>
</gene>
<evidence type="ECO:0000259" key="12">
    <source>
        <dbReference type="Pfam" id="PF03648"/>
    </source>
</evidence>
<evidence type="ECO:0000256" key="2">
    <source>
        <dbReference type="ARBA" id="ARBA00022651"/>
    </source>
</evidence>
<feature type="active site" description="Proton acceptor" evidence="9">
    <location>
        <position position="412"/>
    </location>
</feature>
<dbReference type="PIRSF" id="PIRSF029900">
    <property type="entry name" value="Alpha-glucuronds"/>
    <property type="match status" value="1"/>
</dbReference>
<dbReference type="GO" id="GO:0033939">
    <property type="term" value="F:xylan alpha-1,2-glucuronosidase activity"/>
    <property type="evidence" value="ECO:0007669"/>
    <property type="project" value="UniProtKB-EC"/>
</dbReference>
<dbReference type="Pfam" id="PF07488">
    <property type="entry name" value="Glyco_hydro_67M"/>
    <property type="match status" value="1"/>
</dbReference>
<evidence type="ECO:0000256" key="1">
    <source>
        <dbReference type="ARBA" id="ARBA00008833"/>
    </source>
</evidence>
<evidence type="ECO:0000256" key="11">
    <source>
        <dbReference type="SAM" id="SignalP"/>
    </source>
</evidence>
<keyword evidence="3 8" id="KW-0378">Hydrolase</keyword>
<keyword evidence="16" id="KW-1185">Reference proteome</keyword>
<feature type="chain" id="PRO_5031200210" description="Xylan alpha-1,2-glucuronidase" evidence="11">
    <location>
        <begin position="28"/>
        <end position="721"/>
    </location>
</feature>
<feature type="domain" description="Glycosyl hydrolase family 67 C-terminal" evidence="13">
    <location>
        <begin position="474"/>
        <end position="697"/>
    </location>
</feature>
<comment type="catalytic activity">
    <reaction evidence="7 10">
        <text>Hydrolysis of (1-&gt;2)-alpha-D-(4-O-methyl)glucuronosyl links in the main chain of hardwood xylans.</text>
        <dbReference type="EC" id="3.2.1.131"/>
    </reaction>
</comment>
<feature type="active site" description="Proton acceptor" evidence="9">
    <location>
        <position position="384"/>
    </location>
</feature>
<evidence type="ECO:0000256" key="8">
    <source>
        <dbReference type="PIRNR" id="PIRNR029900"/>
    </source>
</evidence>